<dbReference type="Pfam" id="PF04203">
    <property type="entry name" value="Sortase"/>
    <property type="match status" value="1"/>
</dbReference>
<dbReference type="SUPFAM" id="SSF63817">
    <property type="entry name" value="Sortase"/>
    <property type="match status" value="1"/>
</dbReference>
<sequence length="221" mass="24467">MNTQDIKFITVRVISNILILGAIAVIALTYGPWAWGNLVLIATKARGVTWQLSNSGDSGEKSLIRALIDQKPLAIAPINEEFSIVVPRIGLSVPVVKNVSIADKKQYLDALRSGVAHARGSAVPGRSGNVYLFAHSGVDFWELGPYAGSFNLLNRLTPGDEIMTFYENKRYIYKVVQTEIVKGWDTIPYYRDFVRPMMTLQTCDPPGTTLNRLLVLAELVE</sequence>
<keyword evidence="2" id="KW-0472">Membrane</keyword>
<proteinExistence type="predicted"/>
<dbReference type="InterPro" id="IPR023365">
    <property type="entry name" value="Sortase_dom-sf"/>
</dbReference>
<keyword evidence="1" id="KW-0378">Hydrolase</keyword>
<comment type="caution">
    <text evidence="3">The sequence shown here is derived from an EMBL/GenBank/DDBJ whole genome shotgun (WGS) entry which is preliminary data.</text>
</comment>
<dbReference type="InterPro" id="IPR005754">
    <property type="entry name" value="Sortase"/>
</dbReference>
<gene>
    <name evidence="3" type="ORF">COT49_00005</name>
</gene>
<feature type="transmembrane region" description="Helical" evidence="2">
    <location>
        <begin position="12"/>
        <end position="35"/>
    </location>
</feature>
<keyword evidence="2" id="KW-0812">Transmembrane</keyword>
<dbReference type="InterPro" id="IPR042003">
    <property type="entry name" value="Sortase_E"/>
</dbReference>
<evidence type="ECO:0008006" key="5">
    <source>
        <dbReference type="Google" id="ProtNLM"/>
    </source>
</evidence>
<dbReference type="Proteomes" id="UP000230340">
    <property type="component" value="Unassembled WGS sequence"/>
</dbReference>
<evidence type="ECO:0000313" key="3">
    <source>
        <dbReference type="EMBL" id="PIS23443.1"/>
    </source>
</evidence>
<dbReference type="AlphaFoldDB" id="A0A2H0XEU6"/>
<dbReference type="CDD" id="cd05830">
    <property type="entry name" value="Sortase_E"/>
    <property type="match status" value="1"/>
</dbReference>
<dbReference type="Gene3D" id="2.40.260.10">
    <property type="entry name" value="Sortase"/>
    <property type="match status" value="1"/>
</dbReference>
<accession>A0A2H0XEU6</accession>
<organism evidence="3 4">
    <name type="scientific">candidate division WWE3 bacterium CG08_land_8_20_14_0_20_40_13</name>
    <dbReference type="NCBI Taxonomy" id="1975084"/>
    <lineage>
        <taxon>Bacteria</taxon>
        <taxon>Katanobacteria</taxon>
    </lineage>
</organism>
<keyword evidence="2" id="KW-1133">Transmembrane helix</keyword>
<reference evidence="4" key="1">
    <citation type="submission" date="2017-09" db="EMBL/GenBank/DDBJ databases">
        <title>Depth-based differentiation of microbial function through sediment-hosted aquifers and enrichment of novel symbionts in the deep terrestrial subsurface.</title>
        <authorList>
            <person name="Probst A.J."/>
            <person name="Ladd B."/>
            <person name="Jarett J.K."/>
            <person name="Geller-Mcgrath D.E."/>
            <person name="Sieber C.M.K."/>
            <person name="Emerson J.B."/>
            <person name="Anantharaman K."/>
            <person name="Thomas B.C."/>
            <person name="Malmstrom R."/>
            <person name="Stieglmeier M."/>
            <person name="Klingl A."/>
            <person name="Woyke T."/>
            <person name="Ryan C.M."/>
            <person name="Banfield J.F."/>
        </authorList>
    </citation>
    <scope>NUCLEOTIDE SEQUENCE [LARGE SCALE GENOMIC DNA]</scope>
</reference>
<evidence type="ECO:0000313" key="4">
    <source>
        <dbReference type="Proteomes" id="UP000230340"/>
    </source>
</evidence>
<dbReference type="EMBL" id="PEYT01000001">
    <property type="protein sequence ID" value="PIS23443.1"/>
    <property type="molecule type" value="Genomic_DNA"/>
</dbReference>
<protein>
    <recommendedName>
        <fullName evidence="5">Sortase</fullName>
    </recommendedName>
</protein>
<name>A0A2H0XEU6_UNCKA</name>
<dbReference type="GO" id="GO:0016787">
    <property type="term" value="F:hydrolase activity"/>
    <property type="evidence" value="ECO:0007669"/>
    <property type="project" value="UniProtKB-KW"/>
</dbReference>
<evidence type="ECO:0000256" key="1">
    <source>
        <dbReference type="ARBA" id="ARBA00022801"/>
    </source>
</evidence>
<evidence type="ECO:0000256" key="2">
    <source>
        <dbReference type="SAM" id="Phobius"/>
    </source>
</evidence>